<evidence type="ECO:0000313" key="2">
    <source>
        <dbReference type="EMBL" id="SVA00008.1"/>
    </source>
</evidence>
<dbReference type="AlphaFoldDB" id="A0A381S9N2"/>
<sequence length="40" mass="4513">MTLIGVGFIIEFPKLMNPRLLLSGIICFATGWVIEKYVLD</sequence>
<dbReference type="EMBL" id="UINC01002759">
    <property type="protein sequence ID" value="SVA00008.1"/>
    <property type="molecule type" value="Genomic_DNA"/>
</dbReference>
<name>A0A381S9N2_9ZZZZ</name>
<accession>A0A381S9N2</accession>
<reference evidence="2" key="1">
    <citation type="submission" date="2018-05" db="EMBL/GenBank/DDBJ databases">
        <authorList>
            <person name="Lanie J.A."/>
            <person name="Ng W.-L."/>
            <person name="Kazmierczak K.M."/>
            <person name="Andrzejewski T.M."/>
            <person name="Davidsen T.M."/>
            <person name="Wayne K.J."/>
            <person name="Tettelin H."/>
            <person name="Glass J.I."/>
            <person name="Rusch D."/>
            <person name="Podicherti R."/>
            <person name="Tsui H.-C.T."/>
            <person name="Winkler M.E."/>
        </authorList>
    </citation>
    <scope>NUCLEOTIDE SEQUENCE</scope>
</reference>
<gene>
    <name evidence="2" type="ORF">METZ01_LOCUS52862</name>
</gene>
<proteinExistence type="predicted"/>
<keyword evidence="1" id="KW-1133">Transmembrane helix</keyword>
<keyword evidence="1" id="KW-0812">Transmembrane</keyword>
<protein>
    <submittedName>
        <fullName evidence="2">Uncharacterized protein</fullName>
    </submittedName>
</protein>
<feature type="transmembrane region" description="Helical" evidence="1">
    <location>
        <begin position="20"/>
        <end position="39"/>
    </location>
</feature>
<evidence type="ECO:0000256" key="1">
    <source>
        <dbReference type="SAM" id="Phobius"/>
    </source>
</evidence>
<organism evidence="2">
    <name type="scientific">marine metagenome</name>
    <dbReference type="NCBI Taxonomy" id="408172"/>
    <lineage>
        <taxon>unclassified sequences</taxon>
        <taxon>metagenomes</taxon>
        <taxon>ecological metagenomes</taxon>
    </lineage>
</organism>
<keyword evidence="1" id="KW-0472">Membrane</keyword>